<organism evidence="2 3">
    <name type="scientific">Colletotrichum musicola</name>
    <dbReference type="NCBI Taxonomy" id="2175873"/>
    <lineage>
        <taxon>Eukaryota</taxon>
        <taxon>Fungi</taxon>
        <taxon>Dikarya</taxon>
        <taxon>Ascomycota</taxon>
        <taxon>Pezizomycotina</taxon>
        <taxon>Sordariomycetes</taxon>
        <taxon>Hypocreomycetidae</taxon>
        <taxon>Glomerellales</taxon>
        <taxon>Glomerellaceae</taxon>
        <taxon>Colletotrichum</taxon>
        <taxon>Colletotrichum orchidearum species complex</taxon>
    </lineage>
</organism>
<sequence length="478" mass="52127">MSPSVGAIPDRTGEEPPRYREFLGSAPLPPVDSFAAARVHIFTDKLEKPLEKGQHCGRLAHTVYTHGTPVTSVSQSVTNKQQDSGAREKAPGADVSAWWAFPGPGGQDCRRRTGNQGNARHLILKLSLGQAANKTADKQADCLPAQRLSPSCGGPAFQPRAVAAGQDACNQQAPPYVRRLSKLQPENCHYQTSQHSAYKEGMCGTRRRKHVSADRAVRRLVWGAQLHMAGVLLRPLLADDVNRVPYHTIPYHTVQHPVSCQSVLPIGGVATDGYTIARIQHLAPKQAIDSRVSMHTRGDATAVYIRPGGRSAALAIVFSPPQYSMLGALMRRLWGVISSACYRKHIRVPPAAALDDPPRAPPVSPMKGSEPNVLYGALTAKHQAGGNLASQSTNHCRGSTPHTANAFDLVGEAPTQDTVNWTQDAGRSVKRDGEEREGEDEDEEDEGEVVPQLQLRLRLQPKWKSTRARDRVLYLMNR</sequence>
<reference evidence="2" key="1">
    <citation type="journal article" date="2020" name="Phytopathology">
        <title>Genome Sequence Resources of Colletotrichum truncatum, C. plurivorum, C. musicola, and C. sojae: Four Species Pathogenic to Soybean (Glycine max).</title>
        <authorList>
            <person name="Rogerio F."/>
            <person name="Boufleur T.R."/>
            <person name="Ciampi-Guillardi M."/>
            <person name="Sukno S.A."/>
            <person name="Thon M.R."/>
            <person name="Massola Junior N.S."/>
            <person name="Baroncelli R."/>
        </authorList>
    </citation>
    <scope>NUCLEOTIDE SEQUENCE</scope>
    <source>
        <strain evidence="2">LFN0074</strain>
    </source>
</reference>
<comment type="caution">
    <text evidence="2">The sequence shown here is derived from an EMBL/GenBank/DDBJ whole genome shotgun (WGS) entry which is preliminary data.</text>
</comment>
<evidence type="ECO:0000256" key="1">
    <source>
        <dbReference type="SAM" id="MobiDB-lite"/>
    </source>
</evidence>
<feature type="compositionally biased region" description="Polar residues" evidence="1">
    <location>
        <begin position="71"/>
        <end position="84"/>
    </location>
</feature>
<gene>
    <name evidence="2" type="ORF">CMUS01_01593</name>
</gene>
<name>A0A8H6NWJ8_9PEZI</name>
<feature type="region of interest" description="Disordered" evidence="1">
    <location>
        <begin position="419"/>
        <end position="452"/>
    </location>
</feature>
<feature type="region of interest" description="Disordered" evidence="1">
    <location>
        <begin position="71"/>
        <end position="93"/>
    </location>
</feature>
<proteinExistence type="predicted"/>
<dbReference type="Proteomes" id="UP000639643">
    <property type="component" value="Unassembled WGS sequence"/>
</dbReference>
<dbReference type="AlphaFoldDB" id="A0A8H6NWJ8"/>
<dbReference type="EMBL" id="WIGM01000028">
    <property type="protein sequence ID" value="KAF6843927.1"/>
    <property type="molecule type" value="Genomic_DNA"/>
</dbReference>
<keyword evidence="3" id="KW-1185">Reference proteome</keyword>
<protein>
    <submittedName>
        <fullName evidence="2">Uncharacterized protein</fullName>
    </submittedName>
</protein>
<accession>A0A8H6NWJ8</accession>
<feature type="compositionally biased region" description="Acidic residues" evidence="1">
    <location>
        <begin position="435"/>
        <end position="448"/>
    </location>
</feature>
<evidence type="ECO:0000313" key="3">
    <source>
        <dbReference type="Proteomes" id="UP000639643"/>
    </source>
</evidence>
<evidence type="ECO:0000313" key="2">
    <source>
        <dbReference type="EMBL" id="KAF6843927.1"/>
    </source>
</evidence>